<keyword evidence="2" id="KW-1185">Reference proteome</keyword>
<dbReference type="EMBL" id="BAABFX010000042">
    <property type="protein sequence ID" value="GAA4401337.1"/>
    <property type="molecule type" value="Genomic_DNA"/>
</dbReference>
<evidence type="ECO:0000313" key="2">
    <source>
        <dbReference type="Proteomes" id="UP001500390"/>
    </source>
</evidence>
<gene>
    <name evidence="1" type="ORF">GCM10023153_29610</name>
</gene>
<comment type="caution">
    <text evidence="1">The sequence shown here is derived from an EMBL/GenBank/DDBJ whole genome shotgun (WGS) entry which is preliminary data.</text>
</comment>
<reference evidence="2" key="1">
    <citation type="journal article" date="2019" name="Int. J. Syst. Evol. Microbiol.">
        <title>The Global Catalogue of Microorganisms (GCM) 10K type strain sequencing project: providing services to taxonomists for standard genome sequencing and annotation.</title>
        <authorList>
            <consortium name="The Broad Institute Genomics Platform"/>
            <consortium name="The Broad Institute Genome Sequencing Center for Infectious Disease"/>
            <person name="Wu L."/>
            <person name="Ma J."/>
        </authorList>
    </citation>
    <scope>NUCLEOTIDE SEQUENCE [LARGE SCALE GENOMIC DNA]</scope>
    <source>
        <strain evidence="2">JCM 17738</strain>
    </source>
</reference>
<accession>A0ABP8K6T0</accession>
<organism evidence="1 2">
    <name type="scientific">Ornithinibacter aureus</name>
    <dbReference type="NCBI Taxonomy" id="622664"/>
    <lineage>
        <taxon>Bacteria</taxon>
        <taxon>Bacillati</taxon>
        <taxon>Actinomycetota</taxon>
        <taxon>Actinomycetes</taxon>
        <taxon>Micrococcales</taxon>
        <taxon>Intrasporangiaceae</taxon>
        <taxon>Ornithinibacter</taxon>
    </lineage>
</organism>
<sequence>MRPVMSEMHRVLRPGGRIGLSDVVAEDRLSAAERAERGSFAGCIAGAMSRREYLDGLAAAGFVEAEVTFTHEVADGIHGAIIRAVKPPVPAQSR</sequence>
<dbReference type="Proteomes" id="UP001500390">
    <property type="component" value="Unassembled WGS sequence"/>
</dbReference>
<dbReference type="SUPFAM" id="SSF53335">
    <property type="entry name" value="S-adenosyl-L-methionine-dependent methyltransferases"/>
    <property type="match status" value="1"/>
</dbReference>
<dbReference type="Gene3D" id="3.40.50.150">
    <property type="entry name" value="Vaccinia Virus protein VP39"/>
    <property type="match status" value="1"/>
</dbReference>
<protein>
    <submittedName>
        <fullName evidence="1">Uncharacterized protein</fullName>
    </submittedName>
</protein>
<evidence type="ECO:0000313" key="1">
    <source>
        <dbReference type="EMBL" id="GAA4401337.1"/>
    </source>
</evidence>
<proteinExistence type="predicted"/>
<name>A0ABP8K6T0_9MICO</name>
<dbReference type="InterPro" id="IPR029063">
    <property type="entry name" value="SAM-dependent_MTases_sf"/>
</dbReference>